<evidence type="ECO:0000313" key="3">
    <source>
        <dbReference type="Proteomes" id="UP001178507"/>
    </source>
</evidence>
<comment type="caution">
    <text evidence="2">The sequence shown here is derived from an EMBL/GenBank/DDBJ whole genome shotgun (WGS) entry which is preliminary data.</text>
</comment>
<gene>
    <name evidence="2" type="ORF">EVOR1521_LOCUS3515</name>
</gene>
<dbReference type="Proteomes" id="UP001178507">
    <property type="component" value="Unassembled WGS sequence"/>
</dbReference>
<feature type="region of interest" description="Disordered" evidence="1">
    <location>
        <begin position="186"/>
        <end position="282"/>
    </location>
</feature>
<evidence type="ECO:0000313" key="2">
    <source>
        <dbReference type="EMBL" id="CAJ1373790.1"/>
    </source>
</evidence>
<accession>A0AA36HR35</accession>
<dbReference type="EMBL" id="CAUJNA010000217">
    <property type="protein sequence ID" value="CAJ1373790.1"/>
    <property type="molecule type" value="Genomic_DNA"/>
</dbReference>
<reference evidence="2" key="1">
    <citation type="submission" date="2023-08" db="EMBL/GenBank/DDBJ databases">
        <authorList>
            <person name="Chen Y."/>
            <person name="Shah S."/>
            <person name="Dougan E. K."/>
            <person name="Thang M."/>
            <person name="Chan C."/>
        </authorList>
    </citation>
    <scope>NUCLEOTIDE SEQUENCE</scope>
</reference>
<sequence length="282" mass="30733">MWSVPAFDVDLPLQVVDALGLMLAAWVWYHIFLLALDASPASPSGHLTLETLLTLLGLEASPKWRWPYEALCRLFCKLRGQRRSCSAEDSFEREADLGGDDSDCSRRWPGLELPSEPIGTLEQVHQQPALTSGHPAFPSARALGPSLETDPSEPSAEADMDSLQSQVSGPCELPESLEPAFAEAPPGLELAEPDASREVSSEDAADLSTEGCTAHTGTDDADDMGNSAAAESSRRDESPSATEAWKPSLRATARSFLRNEDHSSRSGYSFYKRERRRDSLTR</sequence>
<organism evidence="2 3">
    <name type="scientific">Effrenium voratum</name>
    <dbReference type="NCBI Taxonomy" id="2562239"/>
    <lineage>
        <taxon>Eukaryota</taxon>
        <taxon>Sar</taxon>
        <taxon>Alveolata</taxon>
        <taxon>Dinophyceae</taxon>
        <taxon>Suessiales</taxon>
        <taxon>Symbiodiniaceae</taxon>
        <taxon>Effrenium</taxon>
    </lineage>
</organism>
<feature type="region of interest" description="Disordered" evidence="1">
    <location>
        <begin position="125"/>
        <end position="173"/>
    </location>
</feature>
<dbReference type="AlphaFoldDB" id="A0AA36HR35"/>
<feature type="region of interest" description="Disordered" evidence="1">
    <location>
        <begin position="89"/>
        <end position="112"/>
    </location>
</feature>
<keyword evidence="3" id="KW-1185">Reference proteome</keyword>
<proteinExistence type="predicted"/>
<name>A0AA36HR35_9DINO</name>
<protein>
    <submittedName>
        <fullName evidence="2">Uncharacterized protein</fullName>
    </submittedName>
</protein>
<evidence type="ECO:0000256" key="1">
    <source>
        <dbReference type="SAM" id="MobiDB-lite"/>
    </source>
</evidence>